<dbReference type="STRING" id="79200.A0A175YP28"/>
<dbReference type="NCBIfam" id="TIGR00087">
    <property type="entry name" value="surE"/>
    <property type="match status" value="1"/>
</dbReference>
<accession>A0A175YP28</accession>
<dbReference type="PANTHER" id="PTHR30457">
    <property type="entry name" value="5'-NUCLEOTIDASE SURE"/>
    <property type="match status" value="1"/>
</dbReference>
<evidence type="ECO:0000259" key="4">
    <source>
        <dbReference type="Pfam" id="PF01975"/>
    </source>
</evidence>
<protein>
    <recommendedName>
        <fullName evidence="4">Survival protein SurE-like phosphatase/nucleotidase domain-containing protein</fullName>
    </recommendedName>
</protein>
<dbReference type="EMBL" id="LNRQ01000008">
    <property type="protein sequence ID" value="KZM85365.1"/>
    <property type="molecule type" value="Genomic_DNA"/>
</dbReference>
<comment type="caution">
    <text evidence="5">The sequence shown here is derived from an EMBL/GenBank/DDBJ whole genome shotgun (WGS) entry which is preliminary data.</text>
</comment>
<dbReference type="SUPFAM" id="SSF64167">
    <property type="entry name" value="SurE-like"/>
    <property type="match status" value="1"/>
</dbReference>
<feature type="domain" description="Survival protein SurE-like phosphatase/nucleotidase" evidence="4">
    <location>
        <begin position="85"/>
        <end position="276"/>
    </location>
</feature>
<dbReference type="Pfam" id="PF01975">
    <property type="entry name" value="SurE"/>
    <property type="match status" value="1"/>
</dbReference>
<dbReference type="AlphaFoldDB" id="A0A175YP28"/>
<dbReference type="GO" id="GO:0046872">
    <property type="term" value="F:metal ion binding"/>
    <property type="evidence" value="ECO:0007669"/>
    <property type="project" value="UniProtKB-KW"/>
</dbReference>
<dbReference type="PANTHER" id="PTHR30457:SF0">
    <property type="entry name" value="PHOSPHATASE, PUTATIVE (AFU_ORTHOLOGUE AFUA_4G01070)-RELATED"/>
    <property type="match status" value="1"/>
</dbReference>
<gene>
    <name evidence="5" type="ORF">DCAR_027213</name>
</gene>
<keyword evidence="2" id="KW-0479">Metal-binding</keyword>
<dbReference type="HAMAP" id="MF_00060">
    <property type="entry name" value="SurE"/>
    <property type="match status" value="1"/>
</dbReference>
<proteinExistence type="inferred from homology"/>
<dbReference type="InterPro" id="IPR036523">
    <property type="entry name" value="SurE-like_sf"/>
</dbReference>
<dbReference type="GO" id="GO:0005829">
    <property type="term" value="C:cytosol"/>
    <property type="evidence" value="ECO:0007669"/>
    <property type="project" value="TreeGrafter"/>
</dbReference>
<dbReference type="InterPro" id="IPR030048">
    <property type="entry name" value="SurE"/>
</dbReference>
<organism evidence="5">
    <name type="scientific">Daucus carota subsp. sativus</name>
    <name type="common">Carrot</name>
    <dbReference type="NCBI Taxonomy" id="79200"/>
    <lineage>
        <taxon>Eukaryota</taxon>
        <taxon>Viridiplantae</taxon>
        <taxon>Streptophyta</taxon>
        <taxon>Embryophyta</taxon>
        <taxon>Tracheophyta</taxon>
        <taxon>Spermatophyta</taxon>
        <taxon>Magnoliopsida</taxon>
        <taxon>eudicotyledons</taxon>
        <taxon>Gunneridae</taxon>
        <taxon>Pentapetalae</taxon>
        <taxon>asterids</taxon>
        <taxon>campanulids</taxon>
        <taxon>Apiales</taxon>
        <taxon>Apiaceae</taxon>
        <taxon>Apioideae</taxon>
        <taxon>Scandiceae</taxon>
        <taxon>Daucinae</taxon>
        <taxon>Daucus</taxon>
        <taxon>Daucus sect. Daucus</taxon>
    </lineage>
</organism>
<sequence>MTTSTISTAALNWPVSDRSSKLSFSVSVNNTSACSFRSLFSSSWRRFADRRTGLSVDYSSKKKQRVHICGIWGNLGRQMENKPMIMVTNDDGIEGPGLQSLVGLLASTNRYQVCVCAPDTEMSGVGHSITWQNPLQVKQVEIPGATAFAVPGTPADCASLGISKTLFPRVPDLVISGINKGSNCGYHILYSGTVAGAREAFLTGVPAISISYDWVGGKSTVKDYKLAAGACLPIINAILADIKNKTYPLKCFLNIDLPTDVLNHKGYKLTKQGKSIIKMGWKKITSEAQVGKILSTMTMETDHLANIDMNATEVSQESQNSLLYMREIRGLEVGEKDTDYYSVREGYISVCPLSALSHAETDSETYFKEWLPSVTECFSSSAL</sequence>
<reference evidence="5" key="1">
    <citation type="journal article" date="2016" name="Nat. Genet.">
        <title>A high-quality carrot genome assembly provides new insights into carotenoid accumulation and asterid genome evolution.</title>
        <authorList>
            <person name="Iorizzo M."/>
            <person name="Ellison S."/>
            <person name="Senalik D."/>
            <person name="Zeng P."/>
            <person name="Satapoomin P."/>
            <person name="Huang J."/>
            <person name="Bowman M."/>
            <person name="Iovene M."/>
            <person name="Sanseverino W."/>
            <person name="Cavagnaro P."/>
            <person name="Yildiz M."/>
            <person name="Macko-Podgorni A."/>
            <person name="Moranska E."/>
            <person name="Grzebelus E."/>
            <person name="Grzebelus D."/>
            <person name="Ashrafi H."/>
            <person name="Zheng Z."/>
            <person name="Cheng S."/>
            <person name="Spooner D."/>
            <person name="Van Deynze A."/>
            <person name="Simon P."/>
        </authorList>
    </citation>
    <scope>NUCLEOTIDE SEQUENCE [LARGE SCALE GENOMIC DNA]</scope>
    <source>
        <tissue evidence="5">Leaf</tissue>
    </source>
</reference>
<dbReference type="Gramene" id="KZM85365">
    <property type="protein sequence ID" value="KZM85365"/>
    <property type="gene ID" value="DCAR_027213"/>
</dbReference>
<dbReference type="InterPro" id="IPR002828">
    <property type="entry name" value="SurE-like_Pase/nucleotidase"/>
</dbReference>
<evidence type="ECO:0000256" key="3">
    <source>
        <dbReference type="ARBA" id="ARBA00022801"/>
    </source>
</evidence>
<dbReference type="GO" id="GO:0008252">
    <property type="term" value="F:nucleotidase activity"/>
    <property type="evidence" value="ECO:0007669"/>
    <property type="project" value="InterPro"/>
</dbReference>
<name>A0A175YP28_DAUCS</name>
<evidence type="ECO:0000313" key="5">
    <source>
        <dbReference type="EMBL" id="KZM85365.1"/>
    </source>
</evidence>
<dbReference type="KEGG" id="dcr:108197837"/>
<dbReference type="OMA" id="CGYHILY"/>
<dbReference type="Gene3D" id="3.40.1210.10">
    <property type="entry name" value="Survival protein SurE-like phosphatase/nucleotidase"/>
    <property type="match status" value="1"/>
</dbReference>
<comment type="similarity">
    <text evidence="1">Belongs to the SurE nucleotidase family.</text>
</comment>
<keyword evidence="3" id="KW-0378">Hydrolase</keyword>
<evidence type="ECO:0000256" key="2">
    <source>
        <dbReference type="ARBA" id="ARBA00022723"/>
    </source>
</evidence>
<evidence type="ECO:0000256" key="1">
    <source>
        <dbReference type="ARBA" id="ARBA00011062"/>
    </source>
</evidence>
<dbReference type="OrthoDB" id="202825at2759"/>